<dbReference type="Gene3D" id="2.60.120.260">
    <property type="entry name" value="Galactose-binding domain-like"/>
    <property type="match status" value="1"/>
</dbReference>
<dbReference type="GO" id="GO:0005886">
    <property type="term" value="C:plasma membrane"/>
    <property type="evidence" value="ECO:0007669"/>
    <property type="project" value="UniProtKB-SubCell"/>
</dbReference>
<dbReference type="RefSeq" id="WP_122917357.1">
    <property type="nucleotide sequence ID" value="NZ_RHHQ01000007.1"/>
</dbReference>
<organism evidence="14 15">
    <name type="scientific">Brevibacillus fluminis</name>
    <dbReference type="NCBI Taxonomy" id="511487"/>
    <lineage>
        <taxon>Bacteria</taxon>
        <taxon>Bacillati</taxon>
        <taxon>Bacillota</taxon>
        <taxon>Bacilli</taxon>
        <taxon>Bacillales</taxon>
        <taxon>Paenibacillaceae</taxon>
        <taxon>Brevibacillus</taxon>
    </lineage>
</organism>
<dbReference type="InterPro" id="IPR005467">
    <property type="entry name" value="His_kinase_dom"/>
</dbReference>
<evidence type="ECO:0000256" key="9">
    <source>
        <dbReference type="ARBA" id="ARBA00023012"/>
    </source>
</evidence>
<dbReference type="InterPro" id="IPR011006">
    <property type="entry name" value="CheY-like_superfamily"/>
</dbReference>
<dbReference type="AlphaFoldDB" id="A0A3M8DSS5"/>
<dbReference type="GO" id="GO:0005524">
    <property type="term" value="F:ATP binding"/>
    <property type="evidence" value="ECO:0007669"/>
    <property type="project" value="UniProtKB-KW"/>
</dbReference>
<dbReference type="CDD" id="cd17574">
    <property type="entry name" value="REC_OmpR"/>
    <property type="match status" value="1"/>
</dbReference>
<name>A0A3M8DSS5_9BACL</name>
<dbReference type="SUPFAM" id="SSF52172">
    <property type="entry name" value="CheY-like"/>
    <property type="match status" value="1"/>
</dbReference>
<feature type="transmembrane region" description="Helical" evidence="11">
    <location>
        <begin position="209"/>
        <end position="230"/>
    </location>
</feature>
<sequence>MSNKGKLLIVFAVFLVVTCVRLGWHDISGSPQMPVAKQGVLDARGWDFAHNGAMKLNGEWEFYRDGLYTADQLAAQAGQKLTVNVPGVWDAYVNEQSKTSFGYGTYHLTMLLPESSQRVWGVRVANIRSSHRLFIDGQTAGEQGRPSARADDVVARNVPYVTYMEVTGNRLDIVLQIANADFGSGGGIFEPIMVGPLQEIVAAKRSSEYFDAIAGSLLLLFGIYFCMLFIHNSRFTEFIYFSLSNLFAALYLVTHRERIALGWFDLSYDWVTRIQFLSMLGLIITYSLFMKNIARQTSGGKAGSMLLALTGLCIASVLLLNANTFTSLNAFYIFVSWITVMYHFVWLLRSVWSNHASLIWVVISTCSIFYNGVFENLRFLGWIQDDGWVPIEILVFAISLAMLSSERFFSTLTKAEQLSQQLLTLDKAKDEFLANTSHELRTPLHATMNIVQSVVEGGAGELNERQKENLQLVLDVGKRLTHLLDDLLDISHLQAGIELKRTSLAVHDVVAVAMDVMRFLTDEQVVRLVNRVPEQLPRIVADEQRFLQIIFNLLYNAIKFTPVGTITVEAERKGGMVEIRVADTGIGIVTEKQASIFDMFAQGDDGKEGKGLGLHICKKLVERHGGTIRVTSEQGRGTTFFFTMPITGATEEVTSSAVNEQFLRESITHMQTAAAAMPQVPETRQPQREKTEAHILLVDDDPTNRYVMMNLLAAEPYQITIATNGREALAALSQHRRWDLVILDVMLPHMSGYEVCHHLRQLYTPSELPVLMVTARIQKDDLLAGFAAGANDYVTKPVEAFELRARVRTLLRMKQSVSEVIQAEMAFLQSQIKPHFLFNTLNTILAVSQKDVERAQDLLIDLSTYLRNSFDFEQHENVIAIQRELELVEAYLHIEQTRFGDRLHVVCEFPDSPAGQVPPLTIQPIVENAIRHGAMKRLSGGTVKIALYAEDGHLVVTVEDNGPGYSADEALQVADKRNRKGVGLRNIERRLRSIGAGLEIESELGSGTKVTIRIPQTLGA</sequence>
<keyword evidence="11" id="KW-0812">Transmembrane</keyword>
<dbReference type="Pfam" id="PF07695">
    <property type="entry name" value="7TMR-DISM_7TM"/>
    <property type="match status" value="1"/>
</dbReference>
<feature type="transmembrane region" description="Helical" evidence="11">
    <location>
        <begin position="306"/>
        <end position="324"/>
    </location>
</feature>
<dbReference type="Pfam" id="PF06580">
    <property type="entry name" value="His_kinase"/>
    <property type="match status" value="1"/>
</dbReference>
<keyword evidence="11" id="KW-1133">Transmembrane helix</keyword>
<dbReference type="OrthoDB" id="9809348at2"/>
<dbReference type="SMART" id="SM00387">
    <property type="entry name" value="HATPase_c"/>
    <property type="match status" value="2"/>
</dbReference>
<dbReference type="SUPFAM" id="SSF47384">
    <property type="entry name" value="Homodimeric domain of signal transducing histidine kinase"/>
    <property type="match status" value="1"/>
</dbReference>
<proteinExistence type="predicted"/>
<dbReference type="SMART" id="SM00448">
    <property type="entry name" value="REC"/>
    <property type="match status" value="1"/>
</dbReference>
<dbReference type="Pfam" id="PF00072">
    <property type="entry name" value="Response_reg"/>
    <property type="match status" value="1"/>
</dbReference>
<dbReference type="Gene3D" id="3.30.565.10">
    <property type="entry name" value="Histidine kinase-like ATPase, C-terminal domain"/>
    <property type="match status" value="2"/>
</dbReference>
<gene>
    <name evidence="14" type="ORF">EDM56_07935</name>
</gene>
<feature type="transmembrane region" description="Helical" evidence="11">
    <location>
        <begin position="330"/>
        <end position="348"/>
    </location>
</feature>
<evidence type="ECO:0000256" key="8">
    <source>
        <dbReference type="ARBA" id="ARBA00022840"/>
    </source>
</evidence>
<dbReference type="InterPro" id="IPR003661">
    <property type="entry name" value="HisK_dim/P_dom"/>
</dbReference>
<dbReference type="GO" id="GO:0009927">
    <property type="term" value="F:histidine phosphotransfer kinase activity"/>
    <property type="evidence" value="ECO:0007669"/>
    <property type="project" value="TreeGrafter"/>
</dbReference>
<evidence type="ECO:0000256" key="10">
    <source>
        <dbReference type="PROSITE-ProRule" id="PRU00169"/>
    </source>
</evidence>
<dbReference type="PROSITE" id="PS50110">
    <property type="entry name" value="RESPONSE_REGULATORY"/>
    <property type="match status" value="1"/>
</dbReference>
<keyword evidence="7" id="KW-0418">Kinase</keyword>
<dbReference type="InterPro" id="IPR008979">
    <property type="entry name" value="Galactose-bd-like_sf"/>
</dbReference>
<feature type="domain" description="Histidine kinase" evidence="12">
    <location>
        <begin position="435"/>
        <end position="648"/>
    </location>
</feature>
<evidence type="ECO:0000256" key="7">
    <source>
        <dbReference type="ARBA" id="ARBA00022777"/>
    </source>
</evidence>
<dbReference type="Proteomes" id="UP000271031">
    <property type="component" value="Unassembled WGS sequence"/>
</dbReference>
<dbReference type="PRINTS" id="PR00344">
    <property type="entry name" value="BCTRLSENSOR"/>
</dbReference>
<comment type="catalytic activity">
    <reaction evidence="1">
        <text>ATP + protein L-histidine = ADP + protein N-phospho-L-histidine.</text>
        <dbReference type="EC" id="2.7.13.3"/>
    </reaction>
</comment>
<evidence type="ECO:0000256" key="4">
    <source>
        <dbReference type="ARBA" id="ARBA00022553"/>
    </source>
</evidence>
<dbReference type="SUPFAM" id="SSF49785">
    <property type="entry name" value="Galactose-binding domain-like"/>
    <property type="match status" value="1"/>
</dbReference>
<evidence type="ECO:0000256" key="11">
    <source>
        <dbReference type="SAM" id="Phobius"/>
    </source>
</evidence>
<dbReference type="FunFam" id="3.30.565.10:FF:000006">
    <property type="entry name" value="Sensor histidine kinase WalK"/>
    <property type="match status" value="1"/>
</dbReference>
<comment type="caution">
    <text evidence="14">The sequence shown here is derived from an EMBL/GenBank/DDBJ whole genome shotgun (WGS) entry which is preliminary data.</text>
</comment>
<dbReference type="PROSITE" id="PS50109">
    <property type="entry name" value="HIS_KIN"/>
    <property type="match status" value="2"/>
</dbReference>
<dbReference type="InterPro" id="IPR011623">
    <property type="entry name" value="7TMR_DISM_rcpt_extracell_dom1"/>
</dbReference>
<evidence type="ECO:0000313" key="14">
    <source>
        <dbReference type="EMBL" id="RNB90431.1"/>
    </source>
</evidence>
<evidence type="ECO:0000256" key="5">
    <source>
        <dbReference type="ARBA" id="ARBA00022679"/>
    </source>
</evidence>
<dbReference type="Pfam" id="PF00512">
    <property type="entry name" value="HisKA"/>
    <property type="match status" value="1"/>
</dbReference>
<feature type="modified residue" description="4-aspartylphosphate" evidence="10">
    <location>
        <position position="744"/>
    </location>
</feature>
<dbReference type="InterPro" id="IPR001789">
    <property type="entry name" value="Sig_transdc_resp-reg_receiver"/>
</dbReference>
<feature type="domain" description="Response regulatory" evidence="13">
    <location>
        <begin position="694"/>
        <end position="811"/>
    </location>
</feature>
<keyword evidence="5" id="KW-0808">Transferase</keyword>
<evidence type="ECO:0000259" key="12">
    <source>
        <dbReference type="PROSITE" id="PS50109"/>
    </source>
</evidence>
<dbReference type="SUPFAM" id="SSF55874">
    <property type="entry name" value="ATPase domain of HSP90 chaperone/DNA topoisomerase II/histidine kinase"/>
    <property type="match status" value="2"/>
</dbReference>
<evidence type="ECO:0000256" key="1">
    <source>
        <dbReference type="ARBA" id="ARBA00000085"/>
    </source>
</evidence>
<dbReference type="EC" id="2.7.13.3" evidence="3"/>
<dbReference type="PANTHER" id="PTHR43047:SF72">
    <property type="entry name" value="OSMOSENSING HISTIDINE PROTEIN KINASE SLN1"/>
    <property type="match status" value="1"/>
</dbReference>
<dbReference type="Gene3D" id="1.10.287.130">
    <property type="match status" value="1"/>
</dbReference>
<dbReference type="Gene3D" id="3.40.50.2300">
    <property type="match status" value="1"/>
</dbReference>
<feature type="domain" description="Histidine kinase" evidence="12">
    <location>
        <begin position="922"/>
        <end position="1018"/>
    </location>
</feature>
<accession>A0A3M8DSS5</accession>
<dbReference type="CDD" id="cd16922">
    <property type="entry name" value="HATPase_EvgS-ArcB-TorS-like"/>
    <property type="match status" value="1"/>
</dbReference>
<feature type="transmembrane region" description="Helical" evidence="11">
    <location>
        <begin position="237"/>
        <end position="254"/>
    </location>
</feature>
<dbReference type="InterPro" id="IPR010559">
    <property type="entry name" value="Sig_transdc_His_kin_internal"/>
</dbReference>
<evidence type="ECO:0000256" key="3">
    <source>
        <dbReference type="ARBA" id="ARBA00012438"/>
    </source>
</evidence>
<dbReference type="EMBL" id="RHHQ01000007">
    <property type="protein sequence ID" value="RNB90431.1"/>
    <property type="molecule type" value="Genomic_DNA"/>
</dbReference>
<evidence type="ECO:0000313" key="15">
    <source>
        <dbReference type="Proteomes" id="UP000271031"/>
    </source>
</evidence>
<feature type="transmembrane region" description="Helical" evidence="11">
    <location>
        <begin position="274"/>
        <end position="294"/>
    </location>
</feature>
<feature type="transmembrane region" description="Helical" evidence="11">
    <location>
        <begin position="355"/>
        <end position="373"/>
    </location>
</feature>
<dbReference type="Pfam" id="PF02518">
    <property type="entry name" value="HATPase_c"/>
    <property type="match status" value="2"/>
</dbReference>
<dbReference type="GO" id="GO:0000155">
    <property type="term" value="F:phosphorelay sensor kinase activity"/>
    <property type="evidence" value="ECO:0007669"/>
    <property type="project" value="InterPro"/>
</dbReference>
<dbReference type="InterPro" id="IPR036097">
    <property type="entry name" value="HisK_dim/P_sf"/>
</dbReference>
<keyword evidence="15" id="KW-1185">Reference proteome</keyword>
<keyword evidence="9" id="KW-0902">Two-component regulatory system</keyword>
<keyword evidence="6" id="KW-0547">Nucleotide-binding</keyword>
<dbReference type="InterPro" id="IPR003594">
    <property type="entry name" value="HATPase_dom"/>
</dbReference>
<dbReference type="InterPro" id="IPR036890">
    <property type="entry name" value="HATPase_C_sf"/>
</dbReference>
<evidence type="ECO:0000256" key="6">
    <source>
        <dbReference type="ARBA" id="ARBA00022741"/>
    </source>
</evidence>
<reference evidence="14 15" key="1">
    <citation type="submission" date="2018-10" db="EMBL/GenBank/DDBJ databases">
        <title>Phylogenomics of Brevibacillus.</title>
        <authorList>
            <person name="Dunlap C."/>
        </authorList>
    </citation>
    <scope>NUCLEOTIDE SEQUENCE [LARGE SCALE GENOMIC DNA]</scope>
    <source>
        <strain evidence="14 15">JCM 15716</strain>
    </source>
</reference>
<dbReference type="InterPro" id="IPR004358">
    <property type="entry name" value="Sig_transdc_His_kin-like_C"/>
</dbReference>
<comment type="subcellular location">
    <subcellularLocation>
        <location evidence="2">Cell membrane</location>
        <topology evidence="2">Multi-pass membrane protein</topology>
    </subcellularLocation>
</comment>
<keyword evidence="8" id="KW-0067">ATP-binding</keyword>
<dbReference type="SMART" id="SM00388">
    <property type="entry name" value="HisKA"/>
    <property type="match status" value="1"/>
</dbReference>
<evidence type="ECO:0000256" key="2">
    <source>
        <dbReference type="ARBA" id="ARBA00004651"/>
    </source>
</evidence>
<keyword evidence="4 10" id="KW-0597">Phosphoprotein</keyword>
<dbReference type="PANTHER" id="PTHR43047">
    <property type="entry name" value="TWO-COMPONENT HISTIDINE PROTEIN KINASE"/>
    <property type="match status" value="1"/>
</dbReference>
<evidence type="ECO:0000259" key="13">
    <source>
        <dbReference type="PROSITE" id="PS50110"/>
    </source>
</evidence>
<dbReference type="CDD" id="cd00082">
    <property type="entry name" value="HisKA"/>
    <property type="match status" value="1"/>
</dbReference>
<keyword evidence="11" id="KW-0472">Membrane</keyword>
<protein>
    <recommendedName>
        <fullName evidence="3">histidine kinase</fullName>
        <ecNumber evidence="3">2.7.13.3</ecNumber>
    </recommendedName>
</protein>